<dbReference type="STRING" id="576137.A0A1L7XLV1"/>
<dbReference type="AlphaFoldDB" id="A0A1L7XLV1"/>
<dbReference type="Proteomes" id="UP000184330">
    <property type="component" value="Unassembled WGS sequence"/>
</dbReference>
<organism evidence="1 2">
    <name type="scientific">Phialocephala subalpina</name>
    <dbReference type="NCBI Taxonomy" id="576137"/>
    <lineage>
        <taxon>Eukaryota</taxon>
        <taxon>Fungi</taxon>
        <taxon>Dikarya</taxon>
        <taxon>Ascomycota</taxon>
        <taxon>Pezizomycotina</taxon>
        <taxon>Leotiomycetes</taxon>
        <taxon>Helotiales</taxon>
        <taxon>Mollisiaceae</taxon>
        <taxon>Phialocephala</taxon>
        <taxon>Phialocephala fortinii species complex</taxon>
    </lineage>
</organism>
<name>A0A1L7XLV1_9HELO</name>
<dbReference type="InterPro" id="IPR052895">
    <property type="entry name" value="HetReg/Transcr_Mod"/>
</dbReference>
<keyword evidence="2" id="KW-1185">Reference proteome</keyword>
<dbReference type="PANTHER" id="PTHR24148:SF64">
    <property type="entry name" value="HETEROKARYON INCOMPATIBILITY DOMAIN-CONTAINING PROTEIN"/>
    <property type="match status" value="1"/>
</dbReference>
<dbReference type="EMBL" id="FJOG01000034">
    <property type="protein sequence ID" value="CZR65984.1"/>
    <property type="molecule type" value="Genomic_DNA"/>
</dbReference>
<dbReference type="PANTHER" id="PTHR24148">
    <property type="entry name" value="ANKYRIN REPEAT DOMAIN-CONTAINING PROTEIN 39 HOMOLOG-RELATED"/>
    <property type="match status" value="1"/>
</dbReference>
<evidence type="ECO:0000313" key="1">
    <source>
        <dbReference type="EMBL" id="CZR65984.1"/>
    </source>
</evidence>
<accession>A0A1L7XLV1</accession>
<protein>
    <recommendedName>
        <fullName evidence="3">Heterokaryon incompatibility domain-containing protein</fullName>
    </recommendedName>
</protein>
<reference evidence="1 2" key="1">
    <citation type="submission" date="2016-03" db="EMBL/GenBank/DDBJ databases">
        <authorList>
            <person name="Ploux O."/>
        </authorList>
    </citation>
    <scope>NUCLEOTIDE SEQUENCE [LARGE SCALE GENOMIC DNA]</scope>
    <source>
        <strain evidence="1 2">UAMH 11012</strain>
    </source>
</reference>
<evidence type="ECO:0000313" key="2">
    <source>
        <dbReference type="Proteomes" id="UP000184330"/>
    </source>
</evidence>
<gene>
    <name evidence="1" type="ORF">PAC_15884</name>
</gene>
<proteinExistence type="predicted"/>
<sequence>MGPFQQARQNRHRYPLLVTLNGTLHLCSSDPRDKIYGLLGVSGDDDAPSPDYCKPVRDVYTDFLSRKLRNGRNSVILLLSGSGGLEVSDRTPDLPSWVCDWHAWSQRNYRPVFWYQRLCYKADANSESTISIGPGSDTLRTKAVFLGRISVREGSGFDRRISFWDRFLPSNSPTAKYPTGVQPLQAALRTILADNDRKEMKRLGSDQDLFVELVVGFFLSLGIMSRQRMR</sequence>
<dbReference type="OrthoDB" id="2157530at2759"/>
<evidence type="ECO:0008006" key="3">
    <source>
        <dbReference type="Google" id="ProtNLM"/>
    </source>
</evidence>